<dbReference type="AlphaFoldDB" id="A0A0K9GWN2"/>
<keyword evidence="4" id="KW-1185">Reference proteome</keyword>
<dbReference type="RefSeq" id="WP_049682385.1">
    <property type="nucleotide sequence ID" value="NZ_LFZW01000001.1"/>
</dbReference>
<evidence type="ECO:0000256" key="2">
    <source>
        <dbReference type="SAM" id="Phobius"/>
    </source>
</evidence>
<protein>
    <submittedName>
        <fullName evidence="3">Uncharacterized protein</fullName>
    </submittedName>
</protein>
<feature type="coiled-coil region" evidence="1">
    <location>
        <begin position="234"/>
        <end position="261"/>
    </location>
</feature>
<keyword evidence="1" id="KW-0175">Coiled coil</keyword>
<reference evidence="4" key="1">
    <citation type="submission" date="2015-07" db="EMBL/GenBank/DDBJ databases">
        <title>Genome sequencing project for genomic taxonomy and phylogenomics of Bacillus-like bacteria.</title>
        <authorList>
            <person name="Liu B."/>
            <person name="Wang J."/>
            <person name="Zhu Y."/>
            <person name="Liu G."/>
            <person name="Chen Q."/>
            <person name="Chen Z."/>
            <person name="Lan J."/>
            <person name="Che J."/>
            <person name="Ge C."/>
            <person name="Shi H."/>
            <person name="Pan Z."/>
            <person name="Liu X."/>
        </authorList>
    </citation>
    <scope>NUCLEOTIDE SEQUENCE [LARGE SCALE GENOMIC DNA]</scope>
    <source>
        <strain evidence="4">FJAT-27997</strain>
    </source>
</reference>
<sequence length="401" mass="47340">MEWALLITSVISILGISVLYFQILLLKKDTPQKIMNDIIQIQEINTKKIKELINGNNQFFEEEISKFSEELEQHTKQLFTDNIISQKSSFNDLLVKYQSEFKSIERNIMQNIVERLDETQEEITSKLDFYINEELNEIDKWIHAIKKYKNSPAKCVAMLESALNKYPSSKHLMNLYKENILFLIDSKSPVIKRQAIERYNRTTRVYLDNCRVEDWEFAEEIKNHSLKLGNQYMNDIESKRLSKIKETIEELQIKVSKLTYRKNLTDEEINEIEQLDNQVDKAFIANYPDLNDRYNEVSKMLIQYFSTVENDESRIKEYNLNAIDSIQIAYNDFQNNDKSYKKGENIHKLVSKLGGWDSKYLYSSTQIYFQSAYSEIFSKLDLNVKPTFTEKMVNEQIKGIG</sequence>
<comment type="caution">
    <text evidence="3">The sequence shown here is derived from an EMBL/GenBank/DDBJ whole genome shotgun (WGS) entry which is preliminary data.</text>
</comment>
<feature type="transmembrane region" description="Helical" evidence="2">
    <location>
        <begin position="6"/>
        <end position="26"/>
    </location>
</feature>
<evidence type="ECO:0000256" key="1">
    <source>
        <dbReference type="SAM" id="Coils"/>
    </source>
</evidence>
<accession>A0A0K9GWN2</accession>
<dbReference type="EMBL" id="LFZW01000001">
    <property type="protein sequence ID" value="KMY51033.1"/>
    <property type="molecule type" value="Genomic_DNA"/>
</dbReference>
<gene>
    <name evidence="3" type="ORF">AC625_17110</name>
</gene>
<proteinExistence type="predicted"/>
<dbReference type="OrthoDB" id="2888265at2"/>
<keyword evidence="2" id="KW-0812">Transmembrane</keyword>
<organism evidence="3 4">
    <name type="scientific">Peribacillus loiseleuriae</name>
    <dbReference type="NCBI Taxonomy" id="1679170"/>
    <lineage>
        <taxon>Bacteria</taxon>
        <taxon>Bacillati</taxon>
        <taxon>Bacillota</taxon>
        <taxon>Bacilli</taxon>
        <taxon>Bacillales</taxon>
        <taxon>Bacillaceae</taxon>
        <taxon>Peribacillus</taxon>
    </lineage>
</organism>
<name>A0A0K9GWN2_9BACI</name>
<dbReference type="Proteomes" id="UP000037146">
    <property type="component" value="Unassembled WGS sequence"/>
</dbReference>
<keyword evidence="2" id="KW-0472">Membrane</keyword>
<dbReference type="PATRIC" id="fig|1679170.3.peg.3892"/>
<evidence type="ECO:0000313" key="3">
    <source>
        <dbReference type="EMBL" id="KMY51033.1"/>
    </source>
</evidence>
<keyword evidence="2" id="KW-1133">Transmembrane helix</keyword>
<evidence type="ECO:0000313" key="4">
    <source>
        <dbReference type="Proteomes" id="UP000037146"/>
    </source>
</evidence>